<feature type="domain" description="Major facilitator superfamily (MFS) profile" evidence="9">
    <location>
        <begin position="15"/>
        <end position="501"/>
    </location>
</feature>
<gene>
    <name evidence="10" type="ordered locus">MODMU_1343</name>
</gene>
<organism evidence="10 11">
    <name type="scientific">Modestobacter italicus (strain DSM 44449 / CECT 9708 / BC 501)</name>
    <dbReference type="NCBI Taxonomy" id="2732864"/>
    <lineage>
        <taxon>Bacteria</taxon>
        <taxon>Bacillati</taxon>
        <taxon>Actinomycetota</taxon>
        <taxon>Actinomycetes</taxon>
        <taxon>Geodermatophilales</taxon>
        <taxon>Geodermatophilaceae</taxon>
        <taxon>Modestobacter</taxon>
    </lineage>
</organism>
<dbReference type="GO" id="GO:0005886">
    <property type="term" value="C:plasma membrane"/>
    <property type="evidence" value="ECO:0007669"/>
    <property type="project" value="UniProtKB-SubCell"/>
</dbReference>
<sequence>MTTPPAPPATRRWWVLLVLCLSVLLVSVDNTIVNVALPTIGRELAATTSDLQWVVDGYTLAFAALLLLGGALGDRYGRRRLLETGLVLFAATSALAALADSTGELIAARVAMGVAAAAVYPATLALLVTTFTDRRERATAIGVWSAVTGLSVAIGPVTGGFLLEHFSWGSVFLVNLPLAAVAVAAGRLLLTESADPRPRRFDLVGAGLSVAAIGLLVVTTIEAPGNGWGSAATVAGYLGAAVALAGFVGWELRRPEPMLDVRLFTDPRVSVGSGAIALAFFSLFGFIFLITQYFQAVRGYDTLTAGLATLPFAVVIGAVSPLAILAMRALGTKLVVAAGLLTMAAGFAVAAGSSLESDYWGRIVTAMVLMAAGLGLVTSPATEAVMGALRSEQAGAGSAVNDTVREVGGTLGVAVVGSVMSTVYGPSVVDALTGAGAPAPVAEGAADSVFAGLAVAGQLPDGAAVAVQQAFLDGVSAGSWVAAAASAAGAVVALAFLPAQHRVPDPDPDPARGPAPAPAAVIR</sequence>
<evidence type="ECO:0000313" key="11">
    <source>
        <dbReference type="Proteomes" id="UP000006461"/>
    </source>
</evidence>
<dbReference type="Pfam" id="PF07690">
    <property type="entry name" value="MFS_1"/>
    <property type="match status" value="1"/>
</dbReference>
<feature type="transmembrane region" description="Helical" evidence="8">
    <location>
        <begin position="227"/>
        <end position="250"/>
    </location>
</feature>
<feature type="transmembrane region" description="Helical" evidence="8">
    <location>
        <begin position="201"/>
        <end position="221"/>
    </location>
</feature>
<feature type="transmembrane region" description="Helical" evidence="8">
    <location>
        <begin position="359"/>
        <end position="377"/>
    </location>
</feature>
<dbReference type="Gene3D" id="1.20.1720.10">
    <property type="entry name" value="Multidrug resistance protein D"/>
    <property type="match status" value="1"/>
</dbReference>
<feature type="transmembrane region" description="Helical" evidence="8">
    <location>
        <begin position="271"/>
        <end position="294"/>
    </location>
</feature>
<feature type="transmembrane region" description="Helical" evidence="8">
    <location>
        <begin position="168"/>
        <end position="189"/>
    </location>
</feature>
<evidence type="ECO:0000259" key="9">
    <source>
        <dbReference type="PROSITE" id="PS50850"/>
    </source>
</evidence>
<feature type="transmembrane region" description="Helical" evidence="8">
    <location>
        <begin position="51"/>
        <end position="69"/>
    </location>
</feature>
<dbReference type="OMA" id="AMRNMWI"/>
<evidence type="ECO:0000256" key="1">
    <source>
        <dbReference type="ARBA" id="ARBA00004651"/>
    </source>
</evidence>
<dbReference type="CDD" id="cd17321">
    <property type="entry name" value="MFS_MMR_MDR_like"/>
    <property type="match status" value="1"/>
</dbReference>
<dbReference type="OrthoDB" id="9781469at2"/>
<comment type="subcellular location">
    <subcellularLocation>
        <location evidence="1">Cell membrane</location>
        <topology evidence="1">Multi-pass membrane protein</topology>
    </subcellularLocation>
</comment>
<accession>I4ETS9</accession>
<dbReference type="PANTHER" id="PTHR42718">
    <property type="entry name" value="MAJOR FACILITATOR SUPERFAMILY MULTIDRUG TRANSPORTER MFSC"/>
    <property type="match status" value="1"/>
</dbReference>
<dbReference type="HOGENOM" id="CLU_000960_28_2_11"/>
<feature type="transmembrane region" description="Helical" evidence="8">
    <location>
        <begin position="81"/>
        <end position="99"/>
    </location>
</feature>
<name>I4ETS9_MODI5</name>
<dbReference type="PROSITE" id="PS50850">
    <property type="entry name" value="MFS"/>
    <property type="match status" value="1"/>
</dbReference>
<dbReference type="SUPFAM" id="SSF103473">
    <property type="entry name" value="MFS general substrate transporter"/>
    <property type="match status" value="1"/>
</dbReference>
<feature type="transmembrane region" description="Helical" evidence="8">
    <location>
        <begin position="140"/>
        <end position="162"/>
    </location>
</feature>
<dbReference type="InterPro" id="IPR004638">
    <property type="entry name" value="EmrB-like"/>
</dbReference>
<feature type="region of interest" description="Disordered" evidence="7">
    <location>
        <begin position="503"/>
        <end position="523"/>
    </location>
</feature>
<dbReference type="PRINTS" id="PR01036">
    <property type="entry name" value="TCRTETB"/>
</dbReference>
<feature type="transmembrane region" description="Helical" evidence="8">
    <location>
        <begin position="306"/>
        <end position="327"/>
    </location>
</feature>
<dbReference type="GO" id="GO:0022857">
    <property type="term" value="F:transmembrane transporter activity"/>
    <property type="evidence" value="ECO:0007669"/>
    <property type="project" value="InterPro"/>
</dbReference>
<dbReference type="EMBL" id="FO203431">
    <property type="protein sequence ID" value="CCH86792.1"/>
    <property type="molecule type" value="Genomic_DNA"/>
</dbReference>
<feature type="transmembrane region" description="Helical" evidence="8">
    <location>
        <begin position="334"/>
        <end position="353"/>
    </location>
</feature>
<dbReference type="STRING" id="477641.MODMU_1343"/>
<keyword evidence="6 8" id="KW-0472">Membrane</keyword>
<evidence type="ECO:0000256" key="7">
    <source>
        <dbReference type="SAM" id="MobiDB-lite"/>
    </source>
</evidence>
<evidence type="ECO:0000256" key="5">
    <source>
        <dbReference type="ARBA" id="ARBA00022989"/>
    </source>
</evidence>
<dbReference type="eggNOG" id="COG0477">
    <property type="taxonomic scope" value="Bacteria"/>
</dbReference>
<dbReference type="Gene3D" id="1.20.1250.20">
    <property type="entry name" value="MFS general substrate transporter like domains"/>
    <property type="match status" value="1"/>
</dbReference>
<dbReference type="PATRIC" id="fig|477641.3.peg.1269"/>
<dbReference type="PANTHER" id="PTHR42718:SF42">
    <property type="entry name" value="EXPORT PROTEIN"/>
    <property type="match status" value="1"/>
</dbReference>
<keyword evidence="5 8" id="KW-1133">Transmembrane helix</keyword>
<evidence type="ECO:0000256" key="8">
    <source>
        <dbReference type="SAM" id="Phobius"/>
    </source>
</evidence>
<keyword evidence="3" id="KW-1003">Cell membrane</keyword>
<dbReference type="InterPro" id="IPR020846">
    <property type="entry name" value="MFS_dom"/>
</dbReference>
<protein>
    <submittedName>
        <fullName evidence="10">Drug resistance transporter, EmrB/QacA subfamily</fullName>
    </submittedName>
</protein>
<keyword evidence="4 8" id="KW-0812">Transmembrane</keyword>
<dbReference type="KEGG" id="mmar:MODMU_1343"/>
<feature type="transmembrane region" description="Helical" evidence="8">
    <location>
        <begin position="105"/>
        <end position="128"/>
    </location>
</feature>
<evidence type="ECO:0000256" key="3">
    <source>
        <dbReference type="ARBA" id="ARBA00022475"/>
    </source>
</evidence>
<evidence type="ECO:0000256" key="4">
    <source>
        <dbReference type="ARBA" id="ARBA00022692"/>
    </source>
</evidence>
<dbReference type="InterPro" id="IPR011701">
    <property type="entry name" value="MFS"/>
</dbReference>
<reference evidence="10 11" key="1">
    <citation type="journal article" date="2012" name="J. Bacteriol.">
        <title>Genome Sequence of Radiation-Resistant Modestobacter marinus Strain BC501, a Representative Actinobacterium That Thrives on Calcareous Stone Surfaces.</title>
        <authorList>
            <person name="Normand P."/>
            <person name="Gury J."/>
            <person name="Pujic P."/>
            <person name="Chouaia B."/>
            <person name="Crotti E."/>
            <person name="Brusetti L."/>
            <person name="Daffonchio D."/>
            <person name="Vacherie B."/>
            <person name="Barbe V."/>
            <person name="Medigue C."/>
            <person name="Calteau A."/>
            <person name="Ghodhbane-Gtari F."/>
            <person name="Essoussi I."/>
            <person name="Nouioui I."/>
            <person name="Abbassi-Ghozzi I."/>
            <person name="Gtari M."/>
        </authorList>
    </citation>
    <scope>NUCLEOTIDE SEQUENCE [LARGE SCALE GENOMIC DNA]</scope>
    <source>
        <strain evidence="11">BC 501</strain>
    </source>
</reference>
<keyword evidence="11" id="KW-1185">Reference proteome</keyword>
<dbReference type="NCBIfam" id="TIGR00711">
    <property type="entry name" value="efflux_EmrB"/>
    <property type="match status" value="1"/>
</dbReference>
<dbReference type="InterPro" id="IPR036259">
    <property type="entry name" value="MFS_trans_sf"/>
</dbReference>
<dbReference type="Proteomes" id="UP000006461">
    <property type="component" value="Chromosome"/>
</dbReference>
<keyword evidence="2" id="KW-0813">Transport</keyword>
<evidence type="ECO:0000313" key="10">
    <source>
        <dbReference type="EMBL" id="CCH86792.1"/>
    </source>
</evidence>
<dbReference type="AlphaFoldDB" id="I4ETS9"/>
<proteinExistence type="predicted"/>
<evidence type="ECO:0000256" key="2">
    <source>
        <dbReference type="ARBA" id="ARBA00022448"/>
    </source>
</evidence>
<evidence type="ECO:0000256" key="6">
    <source>
        <dbReference type="ARBA" id="ARBA00023136"/>
    </source>
</evidence>